<evidence type="ECO:0000256" key="11">
    <source>
        <dbReference type="ARBA" id="ARBA00023136"/>
    </source>
</evidence>
<comment type="subcellular location">
    <subcellularLocation>
        <location evidence="2">Endomembrane system</location>
        <topology evidence="2">Multi-pass membrane protein</topology>
    </subcellularLocation>
</comment>
<dbReference type="OrthoDB" id="9777147at2"/>
<evidence type="ECO:0000256" key="9">
    <source>
        <dbReference type="ARBA" id="ARBA00022989"/>
    </source>
</evidence>
<dbReference type="PROSITE" id="PS00379">
    <property type="entry name" value="CDP_ALCOHOL_P_TRANSF"/>
    <property type="match status" value="1"/>
</dbReference>
<dbReference type="InterPro" id="IPR048254">
    <property type="entry name" value="CDP_ALCOHOL_P_TRANSF_CS"/>
</dbReference>
<keyword evidence="18" id="KW-1185">Reference proteome</keyword>
<evidence type="ECO:0000256" key="1">
    <source>
        <dbReference type="ARBA" id="ARBA00000287"/>
    </source>
</evidence>
<dbReference type="AlphaFoldDB" id="C8W2L8"/>
<dbReference type="InterPro" id="IPR000462">
    <property type="entry name" value="CDP-OH_P_trans"/>
</dbReference>
<dbReference type="InterPro" id="IPR050324">
    <property type="entry name" value="CDP-alcohol_PTase-I"/>
</dbReference>
<keyword evidence="13" id="KW-1208">Phospholipid metabolism</keyword>
<keyword evidence="6" id="KW-0444">Lipid biosynthesis</keyword>
<evidence type="ECO:0000313" key="18">
    <source>
        <dbReference type="Proteomes" id="UP000002217"/>
    </source>
</evidence>
<evidence type="ECO:0000256" key="12">
    <source>
        <dbReference type="ARBA" id="ARBA00023209"/>
    </source>
</evidence>
<dbReference type="GO" id="GO:0012505">
    <property type="term" value="C:endomembrane system"/>
    <property type="evidence" value="ECO:0007669"/>
    <property type="project" value="UniProtKB-SubCell"/>
</dbReference>
<protein>
    <recommendedName>
        <fullName evidence="5">CDP-diacylglycerol--serine O-phosphatidyltransferase</fullName>
        <ecNumber evidence="4">2.7.8.8</ecNumber>
    </recommendedName>
    <alternativeName>
        <fullName evidence="14">Phosphatidylserine synthase</fullName>
    </alternativeName>
</protein>
<dbReference type="PANTHER" id="PTHR14269">
    <property type="entry name" value="CDP-DIACYLGLYCEROL--GLYCEROL-3-PHOSPHATE 3-PHOSPHATIDYLTRANSFERASE-RELATED"/>
    <property type="match status" value="1"/>
</dbReference>
<evidence type="ECO:0000256" key="3">
    <source>
        <dbReference type="ARBA" id="ARBA00010441"/>
    </source>
</evidence>
<evidence type="ECO:0000256" key="16">
    <source>
        <dbReference type="SAM" id="Phobius"/>
    </source>
</evidence>
<evidence type="ECO:0000256" key="6">
    <source>
        <dbReference type="ARBA" id="ARBA00022516"/>
    </source>
</evidence>
<feature type="transmembrane region" description="Helical" evidence="16">
    <location>
        <begin position="99"/>
        <end position="116"/>
    </location>
</feature>
<feature type="transmembrane region" description="Helical" evidence="16">
    <location>
        <begin position="12"/>
        <end position="32"/>
    </location>
</feature>
<keyword evidence="8 16" id="KW-0812">Transmembrane</keyword>
<dbReference type="EMBL" id="CP001720">
    <property type="protein sequence ID" value="ACV63702.1"/>
    <property type="molecule type" value="Genomic_DNA"/>
</dbReference>
<evidence type="ECO:0000256" key="5">
    <source>
        <dbReference type="ARBA" id="ARBA00017171"/>
    </source>
</evidence>
<evidence type="ECO:0000256" key="7">
    <source>
        <dbReference type="ARBA" id="ARBA00022679"/>
    </source>
</evidence>
<dbReference type="KEGG" id="dae:Dtox_2947"/>
<evidence type="ECO:0000256" key="8">
    <source>
        <dbReference type="ARBA" id="ARBA00022692"/>
    </source>
</evidence>
<keyword evidence="11 16" id="KW-0472">Membrane</keyword>
<dbReference type="GO" id="GO:0008654">
    <property type="term" value="P:phospholipid biosynthetic process"/>
    <property type="evidence" value="ECO:0007669"/>
    <property type="project" value="UniProtKB-KW"/>
</dbReference>
<dbReference type="Proteomes" id="UP000002217">
    <property type="component" value="Chromosome"/>
</dbReference>
<keyword evidence="12" id="KW-0594">Phospholipid biosynthesis</keyword>
<dbReference type="InterPro" id="IPR004533">
    <property type="entry name" value="CDP-diaglyc--ser_O-PTrfase"/>
</dbReference>
<evidence type="ECO:0000256" key="15">
    <source>
        <dbReference type="RuleBase" id="RU003750"/>
    </source>
</evidence>
<organism evidence="17 18">
    <name type="scientific">Desulfofarcimen acetoxidans (strain ATCC 49208 / DSM 771 / KCTC 5769 / VKM B-1644 / 5575)</name>
    <name type="common">Desulfotomaculum acetoxidans</name>
    <dbReference type="NCBI Taxonomy" id="485916"/>
    <lineage>
        <taxon>Bacteria</taxon>
        <taxon>Bacillati</taxon>
        <taxon>Bacillota</taxon>
        <taxon>Clostridia</taxon>
        <taxon>Eubacteriales</taxon>
        <taxon>Peptococcaceae</taxon>
        <taxon>Desulfofarcimen</taxon>
    </lineage>
</organism>
<dbReference type="eggNOG" id="COG1183">
    <property type="taxonomic scope" value="Bacteria"/>
</dbReference>
<comment type="similarity">
    <text evidence="3 15">Belongs to the CDP-alcohol phosphatidyltransferase class-I family.</text>
</comment>
<dbReference type="RefSeq" id="WP_015758394.1">
    <property type="nucleotide sequence ID" value="NC_013216.1"/>
</dbReference>
<proteinExistence type="inferred from homology"/>
<keyword evidence="7 15" id="KW-0808">Transferase</keyword>
<feature type="transmembrane region" description="Helical" evidence="16">
    <location>
        <begin position="128"/>
        <end position="146"/>
    </location>
</feature>
<gene>
    <name evidence="17" type="ordered locus">Dtox_2947</name>
</gene>
<dbReference type="GO" id="GO:0016020">
    <property type="term" value="C:membrane"/>
    <property type="evidence" value="ECO:0007669"/>
    <property type="project" value="InterPro"/>
</dbReference>
<sequence length="177" mass="19372">MNRIGKTLFPVALLPNILTFCNITMGLLAIIVAASEQYTLAGTLIIIGAVFDRFDGKLARKFEVTSELGKQLDSLADVITFGMAPAITTFMLSFSELRVLGLILAVTFVICGAYRLARFNILNYDNVFVGLPITVAGLLLALFAVYQAKFDIHPYLSAIGMVLLSYSMVCKHQIKKV</sequence>
<dbReference type="Gene3D" id="1.20.120.1760">
    <property type="match status" value="1"/>
</dbReference>
<dbReference type="EC" id="2.7.8.8" evidence="4"/>
<evidence type="ECO:0000256" key="2">
    <source>
        <dbReference type="ARBA" id="ARBA00004127"/>
    </source>
</evidence>
<dbReference type="InterPro" id="IPR043130">
    <property type="entry name" value="CDP-OH_PTrfase_TM_dom"/>
</dbReference>
<evidence type="ECO:0000256" key="13">
    <source>
        <dbReference type="ARBA" id="ARBA00023264"/>
    </source>
</evidence>
<keyword evidence="9 16" id="KW-1133">Transmembrane helix</keyword>
<name>C8W2L8_DESAS</name>
<comment type="catalytic activity">
    <reaction evidence="1">
        <text>a CDP-1,2-diacyl-sn-glycerol + L-serine = a 1,2-diacyl-sn-glycero-3-phospho-L-serine + CMP + H(+)</text>
        <dbReference type="Rhea" id="RHEA:16913"/>
        <dbReference type="ChEBI" id="CHEBI:15378"/>
        <dbReference type="ChEBI" id="CHEBI:33384"/>
        <dbReference type="ChEBI" id="CHEBI:57262"/>
        <dbReference type="ChEBI" id="CHEBI:58332"/>
        <dbReference type="ChEBI" id="CHEBI:60377"/>
        <dbReference type="EC" id="2.7.8.8"/>
    </reaction>
</comment>
<dbReference type="NCBIfam" id="TIGR00473">
    <property type="entry name" value="pssA"/>
    <property type="match status" value="1"/>
</dbReference>
<evidence type="ECO:0000256" key="14">
    <source>
        <dbReference type="ARBA" id="ARBA00032361"/>
    </source>
</evidence>
<feature type="transmembrane region" description="Helical" evidence="16">
    <location>
        <begin position="152"/>
        <end position="169"/>
    </location>
</feature>
<evidence type="ECO:0000313" key="17">
    <source>
        <dbReference type="EMBL" id="ACV63702.1"/>
    </source>
</evidence>
<dbReference type="Pfam" id="PF01066">
    <property type="entry name" value="CDP-OH_P_transf"/>
    <property type="match status" value="1"/>
</dbReference>
<evidence type="ECO:0000256" key="4">
    <source>
        <dbReference type="ARBA" id="ARBA00013174"/>
    </source>
</evidence>
<evidence type="ECO:0000256" key="10">
    <source>
        <dbReference type="ARBA" id="ARBA00023098"/>
    </source>
</evidence>
<keyword evidence="10" id="KW-0443">Lipid metabolism</keyword>
<dbReference type="HOGENOM" id="CLU_049944_3_2_9"/>
<dbReference type="PANTHER" id="PTHR14269:SF61">
    <property type="entry name" value="CDP-DIACYLGLYCEROL--SERINE O-PHOSPHATIDYLTRANSFERASE"/>
    <property type="match status" value="1"/>
</dbReference>
<accession>C8W2L8</accession>
<dbReference type="STRING" id="485916.Dtox_2947"/>
<reference evidence="17 18" key="1">
    <citation type="journal article" date="2009" name="Stand. Genomic Sci.">
        <title>Complete genome sequence of Desulfotomaculum acetoxidans type strain (5575).</title>
        <authorList>
            <person name="Spring S."/>
            <person name="Lapidus A."/>
            <person name="Schroder M."/>
            <person name="Gleim D."/>
            <person name="Sims D."/>
            <person name="Meincke L."/>
            <person name="Glavina Del Rio T."/>
            <person name="Tice H."/>
            <person name="Copeland A."/>
            <person name="Cheng J.F."/>
            <person name="Lucas S."/>
            <person name="Chen F."/>
            <person name="Nolan M."/>
            <person name="Bruce D."/>
            <person name="Goodwin L."/>
            <person name="Pitluck S."/>
            <person name="Ivanova N."/>
            <person name="Mavromatis K."/>
            <person name="Mikhailova N."/>
            <person name="Pati A."/>
            <person name="Chen A."/>
            <person name="Palaniappan K."/>
            <person name="Land M."/>
            <person name="Hauser L."/>
            <person name="Chang Y.J."/>
            <person name="Jeffries C.D."/>
            <person name="Chain P."/>
            <person name="Saunders E."/>
            <person name="Brettin T."/>
            <person name="Detter J.C."/>
            <person name="Goker M."/>
            <person name="Bristow J."/>
            <person name="Eisen J.A."/>
            <person name="Markowitz V."/>
            <person name="Hugenholtz P."/>
            <person name="Kyrpides N.C."/>
            <person name="Klenk H.P."/>
            <person name="Han C."/>
        </authorList>
    </citation>
    <scope>NUCLEOTIDE SEQUENCE [LARGE SCALE GENOMIC DNA]</scope>
    <source>
        <strain evidence="18">ATCC 49208 / DSM 771 / VKM B-1644</strain>
    </source>
</reference>
<dbReference type="GO" id="GO:0003882">
    <property type="term" value="F:CDP-diacylglycerol-serine O-phosphatidyltransferase activity"/>
    <property type="evidence" value="ECO:0007669"/>
    <property type="project" value="UniProtKB-EC"/>
</dbReference>